<evidence type="ECO:0000256" key="1">
    <source>
        <dbReference type="ARBA" id="ARBA00004141"/>
    </source>
</evidence>
<evidence type="ECO:0000256" key="6">
    <source>
        <dbReference type="ARBA" id="ARBA00023136"/>
    </source>
</evidence>
<evidence type="ECO:0000256" key="2">
    <source>
        <dbReference type="ARBA" id="ARBA00010663"/>
    </source>
</evidence>
<evidence type="ECO:0000256" key="7">
    <source>
        <dbReference type="ARBA" id="ARBA00023170"/>
    </source>
</evidence>
<dbReference type="GO" id="GO:0016020">
    <property type="term" value="C:membrane"/>
    <property type="evidence" value="ECO:0007669"/>
    <property type="project" value="UniProtKB-SubCell"/>
</dbReference>
<keyword evidence="5" id="KW-0297">G-protein coupled receptor</keyword>
<dbReference type="GO" id="GO:0007601">
    <property type="term" value="P:visual perception"/>
    <property type="evidence" value="ECO:0007669"/>
    <property type="project" value="UniProtKB-KW"/>
</dbReference>
<dbReference type="Gene3D" id="1.20.1070.10">
    <property type="entry name" value="Rhodopsin 7-helix transmembrane proteins"/>
    <property type="match status" value="1"/>
</dbReference>
<dbReference type="PANTHER" id="PTHR24240">
    <property type="entry name" value="OPSIN"/>
    <property type="match status" value="1"/>
</dbReference>
<name>A0A4Q8KCG8_DEISU</name>
<dbReference type="InterPro" id="IPR000276">
    <property type="entry name" value="GPCR_Rhodpsn"/>
</dbReference>
<keyword evidence="4 10" id="KW-1133">Transmembrane helix</keyword>
<evidence type="ECO:0000256" key="4">
    <source>
        <dbReference type="ARBA" id="ARBA00022989"/>
    </source>
</evidence>
<reference evidence="13" key="2">
    <citation type="submission" date="2019-05" db="EMBL/GenBank/DDBJ databases">
        <title>Unravelling the molecular evolution of spider venoms.</title>
        <authorList>
            <person name="Pineda S."/>
        </authorList>
    </citation>
    <scope>NUCLEOTIDE SEQUENCE</scope>
</reference>
<dbReference type="AlphaFoldDB" id="A0A4Q8KCG8"/>
<evidence type="ECO:0000313" key="13">
    <source>
        <dbReference type="EMBL" id="SNX37469.1"/>
    </source>
</evidence>
<reference evidence="13" key="1">
    <citation type="submission" date="2017-05" db="EMBL/GenBank/DDBJ databases">
        <authorList>
            <person name="QRISCLOUD D."/>
        </authorList>
    </citation>
    <scope>NUCLEOTIDE SEQUENCE</scope>
</reference>
<evidence type="ECO:0000256" key="11">
    <source>
        <dbReference type="SAM" id="SignalP"/>
    </source>
</evidence>
<dbReference type="PROSITE" id="PS50262">
    <property type="entry name" value="G_PROTEIN_RECEP_F1_2"/>
    <property type="match status" value="1"/>
</dbReference>
<feature type="signal peptide" evidence="11">
    <location>
        <begin position="1"/>
        <end position="22"/>
    </location>
</feature>
<keyword evidence="9" id="KW-0716">Sensory transduction</keyword>
<dbReference type="PROSITE" id="PS00237">
    <property type="entry name" value="G_PROTEIN_RECEP_F1_1"/>
    <property type="match status" value="1"/>
</dbReference>
<dbReference type="InterPro" id="IPR017452">
    <property type="entry name" value="GPCR_Rhodpsn_7TM"/>
</dbReference>
<keyword evidence="11" id="KW-0732">Signal</keyword>
<feature type="chain" id="PRO_5020859822" evidence="11">
    <location>
        <begin position="23"/>
        <end position="143"/>
    </location>
</feature>
<keyword evidence="6 10" id="KW-0472">Membrane</keyword>
<evidence type="ECO:0000256" key="8">
    <source>
        <dbReference type="ARBA" id="ARBA00023224"/>
    </source>
</evidence>
<accession>A0A4Q8KCG8</accession>
<dbReference type="GO" id="GO:0004930">
    <property type="term" value="F:G protein-coupled receptor activity"/>
    <property type="evidence" value="ECO:0007669"/>
    <property type="project" value="UniProtKB-KW"/>
</dbReference>
<protein>
    <submittedName>
        <fullName evidence="13">U15-Deinotoxin-Dsu1a_1</fullName>
    </submittedName>
</protein>
<dbReference type="Pfam" id="PF00001">
    <property type="entry name" value="7tm_1"/>
    <property type="match status" value="1"/>
</dbReference>
<dbReference type="InterPro" id="IPR050125">
    <property type="entry name" value="GPCR_opsins"/>
</dbReference>
<feature type="transmembrane region" description="Helical" evidence="10">
    <location>
        <begin position="43"/>
        <end position="60"/>
    </location>
</feature>
<comment type="similarity">
    <text evidence="2">Belongs to the G-protein coupled receptor 1 family.</text>
</comment>
<evidence type="ECO:0000256" key="3">
    <source>
        <dbReference type="ARBA" id="ARBA00022692"/>
    </source>
</evidence>
<organism evidence="13">
    <name type="scientific">Deinopis subrufa</name>
    <name type="common">Rufous net-casting spider</name>
    <dbReference type="NCBI Taxonomy" id="1905329"/>
    <lineage>
        <taxon>Eukaryota</taxon>
        <taxon>Metazoa</taxon>
        <taxon>Ecdysozoa</taxon>
        <taxon>Arthropoda</taxon>
        <taxon>Chelicerata</taxon>
        <taxon>Arachnida</taxon>
        <taxon>Araneae</taxon>
        <taxon>Araneomorphae</taxon>
        <taxon>Entelegynae</taxon>
        <taxon>Deinopoidea</taxon>
        <taxon>Deinopidae</taxon>
        <taxon>Deinopis</taxon>
    </lineage>
</organism>
<sequence>MLIVNLAFSDFSMMAFMMPTMAANCFGETWVLGPLMCEIYGMVGSLFGCVSIWTMVMIAIDRYNVIVRGMSAEPLTKKKASLMILFVWAWSALWTLAPFFGWGRYVPEGNMTSCTVDYLSTDITSTSYVIIYGLLCTSYHCSP</sequence>
<dbReference type="EMBL" id="HAHH01000702">
    <property type="protein sequence ID" value="SNX37469.1"/>
    <property type="molecule type" value="Transcribed_RNA"/>
</dbReference>
<proteinExistence type="inferred from homology"/>
<comment type="subcellular location">
    <subcellularLocation>
        <location evidence="1">Membrane</location>
        <topology evidence="1">Multi-pass membrane protein</topology>
    </subcellularLocation>
</comment>
<keyword evidence="3 10" id="KW-0812">Transmembrane</keyword>
<keyword evidence="9" id="KW-0844">Vision</keyword>
<feature type="transmembrane region" description="Helical" evidence="10">
    <location>
        <begin position="80"/>
        <end position="102"/>
    </location>
</feature>
<evidence type="ECO:0000256" key="5">
    <source>
        <dbReference type="ARBA" id="ARBA00023040"/>
    </source>
</evidence>
<feature type="domain" description="G-protein coupled receptors family 1 profile" evidence="12">
    <location>
        <begin position="1"/>
        <end position="143"/>
    </location>
</feature>
<keyword evidence="7" id="KW-0675">Receptor</keyword>
<evidence type="ECO:0000259" key="12">
    <source>
        <dbReference type="PROSITE" id="PS50262"/>
    </source>
</evidence>
<evidence type="ECO:0000256" key="10">
    <source>
        <dbReference type="SAM" id="Phobius"/>
    </source>
</evidence>
<evidence type="ECO:0000256" key="9">
    <source>
        <dbReference type="ARBA" id="ARBA00023305"/>
    </source>
</evidence>
<dbReference type="SUPFAM" id="SSF81321">
    <property type="entry name" value="Family A G protein-coupled receptor-like"/>
    <property type="match status" value="1"/>
</dbReference>
<keyword evidence="8" id="KW-0807">Transducer</keyword>